<evidence type="ECO:0000256" key="3">
    <source>
        <dbReference type="ARBA" id="ARBA00023015"/>
    </source>
</evidence>
<dbReference type="Pfam" id="PF04729">
    <property type="entry name" value="ASF1_hist_chap"/>
    <property type="match status" value="1"/>
</dbReference>
<dbReference type="AlphaFoldDB" id="A0ABD3N9U7"/>
<accession>A0ABD3N9U7</accession>
<keyword evidence="5" id="KW-0143">Chaperone</keyword>
<dbReference type="Gene3D" id="2.60.40.1490">
    <property type="entry name" value="Histone chaperone ASF1-like"/>
    <property type="match status" value="1"/>
</dbReference>
<evidence type="ECO:0000313" key="9">
    <source>
        <dbReference type="EMBL" id="KAL3771791.1"/>
    </source>
</evidence>
<evidence type="ECO:0000313" key="10">
    <source>
        <dbReference type="Proteomes" id="UP001530400"/>
    </source>
</evidence>
<evidence type="ECO:0008006" key="11">
    <source>
        <dbReference type="Google" id="ProtNLM"/>
    </source>
</evidence>
<name>A0ABD3N9U7_9STRA</name>
<protein>
    <recommendedName>
        <fullName evidence="11">Anti-silencing function protein 1</fullName>
    </recommendedName>
</protein>
<gene>
    <name evidence="9" type="ORF">ACHAWO_013370</name>
</gene>
<evidence type="ECO:0000256" key="5">
    <source>
        <dbReference type="ARBA" id="ARBA00023186"/>
    </source>
</evidence>
<feature type="compositionally biased region" description="Polar residues" evidence="8">
    <location>
        <begin position="34"/>
        <end position="44"/>
    </location>
</feature>
<dbReference type="GO" id="GO:0005634">
    <property type="term" value="C:nucleus"/>
    <property type="evidence" value="ECO:0007669"/>
    <property type="project" value="UniProtKB-SubCell"/>
</dbReference>
<comment type="similarity">
    <text evidence="2">Belongs to the ASF1 family.</text>
</comment>
<dbReference type="Proteomes" id="UP001530400">
    <property type="component" value="Unassembled WGS sequence"/>
</dbReference>
<keyword evidence="3" id="KW-0805">Transcription regulation</keyword>
<dbReference type="PANTHER" id="PTHR12040">
    <property type="entry name" value="ANTI-SILENCING PROTEIN 1"/>
    <property type="match status" value="1"/>
</dbReference>
<comment type="subcellular location">
    <subcellularLocation>
        <location evidence="1">Nucleus</location>
    </subcellularLocation>
</comment>
<keyword evidence="7" id="KW-0175">Coiled coil</keyword>
<comment type="caution">
    <text evidence="9">The sequence shown here is derived from an EMBL/GenBank/DDBJ whole genome shotgun (WGS) entry which is preliminary data.</text>
</comment>
<organism evidence="9 10">
    <name type="scientific">Cyclotella atomus</name>
    <dbReference type="NCBI Taxonomy" id="382360"/>
    <lineage>
        <taxon>Eukaryota</taxon>
        <taxon>Sar</taxon>
        <taxon>Stramenopiles</taxon>
        <taxon>Ochrophyta</taxon>
        <taxon>Bacillariophyta</taxon>
        <taxon>Coscinodiscophyceae</taxon>
        <taxon>Thalassiosirophycidae</taxon>
        <taxon>Stephanodiscales</taxon>
        <taxon>Stephanodiscaceae</taxon>
        <taxon>Cyclotella</taxon>
    </lineage>
</organism>
<dbReference type="PANTHER" id="PTHR12040:SF0">
    <property type="entry name" value="HISTONE CHAPERONE ASF1"/>
    <property type="match status" value="1"/>
</dbReference>
<evidence type="ECO:0000256" key="8">
    <source>
        <dbReference type="SAM" id="MobiDB-lite"/>
    </source>
</evidence>
<keyword evidence="4" id="KW-0804">Transcription</keyword>
<feature type="region of interest" description="Disordered" evidence="8">
    <location>
        <begin position="27"/>
        <end position="60"/>
    </location>
</feature>
<sequence length="435" mass="49152">MNFQCAHVNADIDVTPSEDDFDVDFEHTIAPNPLSDTDSNSTIDPPNESQIEEQEQNSMLQQSLRNLYQSAREHSHPNEINIVLRSQPQFAVIESMFPVFGMSRNLVHNHPNLRHSYRNLASKLQHKERELEKKLNTIQLDLQIGQLMADEVRSLIDHSAKLSPDGKGVISIIAQVSIQCREIFCVKDVKSGEILQGEGDGQARDVTHLVRFEIVLKKEKGYWEIGRWQITDWDDLLEGNQVLDNPAPFLSPFSFEITFECLQPLTDDLEWKVLYVGSAEDTSHDQVLDEILVGPIPVGINKFVLQADAPDISAIPEGDVLGVTVVLVTCSYREKEFVRVGYYVNNEYSEPFDEEVGPPKPLDMSKVRRHVLAEKPRVTRFPISWGDEEVEEKENETAAQSGEQMMEEAKVMMMGEGSNLSAGDGMVMEDETLIQ</sequence>
<keyword evidence="10" id="KW-1185">Reference proteome</keyword>
<keyword evidence="6" id="KW-0539">Nucleus</keyword>
<evidence type="ECO:0000256" key="1">
    <source>
        <dbReference type="ARBA" id="ARBA00004123"/>
    </source>
</evidence>
<dbReference type="EMBL" id="JALLPJ020001281">
    <property type="protein sequence ID" value="KAL3771791.1"/>
    <property type="molecule type" value="Genomic_DNA"/>
</dbReference>
<proteinExistence type="inferred from homology"/>
<dbReference type="InterPro" id="IPR006818">
    <property type="entry name" value="ASF1-like"/>
</dbReference>
<dbReference type="InterPro" id="IPR036747">
    <property type="entry name" value="ASF1-like_sf"/>
</dbReference>
<evidence type="ECO:0000256" key="4">
    <source>
        <dbReference type="ARBA" id="ARBA00023163"/>
    </source>
</evidence>
<feature type="coiled-coil region" evidence="7">
    <location>
        <begin position="114"/>
        <end position="141"/>
    </location>
</feature>
<evidence type="ECO:0000256" key="7">
    <source>
        <dbReference type="SAM" id="Coils"/>
    </source>
</evidence>
<evidence type="ECO:0000256" key="6">
    <source>
        <dbReference type="ARBA" id="ARBA00023242"/>
    </source>
</evidence>
<evidence type="ECO:0000256" key="2">
    <source>
        <dbReference type="ARBA" id="ARBA00006051"/>
    </source>
</evidence>
<dbReference type="SUPFAM" id="SSF101546">
    <property type="entry name" value="ASF1-like"/>
    <property type="match status" value="1"/>
</dbReference>
<reference evidence="9 10" key="1">
    <citation type="submission" date="2024-10" db="EMBL/GenBank/DDBJ databases">
        <title>Updated reference genomes for cyclostephanoid diatoms.</title>
        <authorList>
            <person name="Roberts W.R."/>
            <person name="Alverson A.J."/>
        </authorList>
    </citation>
    <scope>NUCLEOTIDE SEQUENCE [LARGE SCALE GENOMIC DNA]</scope>
    <source>
        <strain evidence="9 10">AJA010-31</strain>
    </source>
</reference>